<feature type="transmembrane region" description="Helical" evidence="6">
    <location>
        <begin position="221"/>
        <end position="240"/>
    </location>
</feature>
<dbReference type="Proteomes" id="UP001147653">
    <property type="component" value="Unassembled WGS sequence"/>
</dbReference>
<evidence type="ECO:0000256" key="6">
    <source>
        <dbReference type="SAM" id="Phobius"/>
    </source>
</evidence>
<dbReference type="InterPro" id="IPR018076">
    <property type="entry name" value="T2SS_GspF_dom"/>
</dbReference>
<evidence type="ECO:0000256" key="5">
    <source>
        <dbReference type="ARBA" id="ARBA00023136"/>
    </source>
</evidence>
<protein>
    <submittedName>
        <fullName evidence="8">Type II secretion system F family protein</fullName>
    </submittedName>
</protein>
<evidence type="ECO:0000256" key="4">
    <source>
        <dbReference type="ARBA" id="ARBA00022989"/>
    </source>
</evidence>
<evidence type="ECO:0000313" key="9">
    <source>
        <dbReference type="Proteomes" id="UP001147653"/>
    </source>
</evidence>
<feature type="transmembrane region" description="Helical" evidence="6">
    <location>
        <begin position="60"/>
        <end position="93"/>
    </location>
</feature>
<dbReference type="GO" id="GO:0005886">
    <property type="term" value="C:plasma membrane"/>
    <property type="evidence" value="ECO:0007669"/>
    <property type="project" value="UniProtKB-SubCell"/>
</dbReference>
<organism evidence="8 9">
    <name type="scientific">Solirubrobacter phytolaccae</name>
    <dbReference type="NCBI Taxonomy" id="1404360"/>
    <lineage>
        <taxon>Bacteria</taxon>
        <taxon>Bacillati</taxon>
        <taxon>Actinomycetota</taxon>
        <taxon>Thermoleophilia</taxon>
        <taxon>Solirubrobacterales</taxon>
        <taxon>Solirubrobacteraceae</taxon>
        <taxon>Solirubrobacter</taxon>
    </lineage>
</organism>
<name>A0A9X3N904_9ACTN</name>
<dbReference type="AlphaFoldDB" id="A0A9X3N904"/>
<evidence type="ECO:0000259" key="7">
    <source>
        <dbReference type="Pfam" id="PF00482"/>
    </source>
</evidence>
<gene>
    <name evidence="8" type="ORF">OJ997_17065</name>
</gene>
<reference evidence="8" key="1">
    <citation type="submission" date="2022-10" db="EMBL/GenBank/DDBJ databases">
        <title>The WGS of Solirubrobacter phytolaccae KCTC 29190.</title>
        <authorList>
            <person name="Jiang Z."/>
        </authorList>
    </citation>
    <scope>NUCLEOTIDE SEQUENCE</scope>
    <source>
        <strain evidence="8">KCTC 29190</strain>
    </source>
</reference>
<keyword evidence="5 6" id="KW-0472">Membrane</keyword>
<keyword evidence="4 6" id="KW-1133">Transmembrane helix</keyword>
<evidence type="ECO:0000313" key="8">
    <source>
        <dbReference type="EMBL" id="MDA0182018.1"/>
    </source>
</evidence>
<dbReference type="PANTHER" id="PTHR35007:SF4">
    <property type="entry name" value="CONSERVED TRANSMEMBRANE PROTEIN-RELATED"/>
    <property type="match status" value="1"/>
</dbReference>
<dbReference type="RefSeq" id="WP_270026375.1">
    <property type="nucleotide sequence ID" value="NZ_JAPDDP010000029.1"/>
</dbReference>
<keyword evidence="2" id="KW-1003">Cell membrane</keyword>
<comment type="subcellular location">
    <subcellularLocation>
        <location evidence="1">Cell membrane</location>
        <topology evidence="1">Multi-pass membrane protein</topology>
    </subcellularLocation>
</comment>
<dbReference type="EMBL" id="JAPDDP010000029">
    <property type="protein sequence ID" value="MDA0182018.1"/>
    <property type="molecule type" value="Genomic_DNA"/>
</dbReference>
<comment type="caution">
    <text evidence="8">The sequence shown here is derived from an EMBL/GenBank/DDBJ whole genome shotgun (WGS) entry which is preliminary data.</text>
</comment>
<sequence>MAVALAFLAAVTAVVGVWELLAAVERTRVVGTVAHALAPLVRAGTEGASPTSQERRRLGVLAAVALAAAGWLLGGLALGVLAGVAGPAIAAALVTARRRRFRAALAQAAPAVARALADALAAGHSVRGAFGVVAAGIPGAAGHELAAAARALDLGAPTEAVLERLRRRASAPAWDAIVAGVLLQREAGGDLPALLRDLAAAVETSARQERDAIAATAQARFTARIVLVLPIGAAVLGELARPGLLAGLIANPVSAFLTGFGLVLQLVALLAVSRLTRSVTR</sequence>
<dbReference type="PANTHER" id="PTHR35007">
    <property type="entry name" value="INTEGRAL MEMBRANE PROTEIN-RELATED"/>
    <property type="match status" value="1"/>
</dbReference>
<feature type="transmembrane region" description="Helical" evidence="6">
    <location>
        <begin position="252"/>
        <end position="272"/>
    </location>
</feature>
<evidence type="ECO:0000256" key="2">
    <source>
        <dbReference type="ARBA" id="ARBA00022475"/>
    </source>
</evidence>
<evidence type="ECO:0000256" key="1">
    <source>
        <dbReference type="ARBA" id="ARBA00004651"/>
    </source>
</evidence>
<keyword evidence="3 6" id="KW-0812">Transmembrane</keyword>
<keyword evidence="9" id="KW-1185">Reference proteome</keyword>
<feature type="domain" description="Type II secretion system protein GspF" evidence="7">
    <location>
        <begin position="113"/>
        <end position="234"/>
    </location>
</feature>
<accession>A0A9X3N904</accession>
<evidence type="ECO:0000256" key="3">
    <source>
        <dbReference type="ARBA" id="ARBA00022692"/>
    </source>
</evidence>
<proteinExistence type="predicted"/>
<dbReference type="Pfam" id="PF00482">
    <property type="entry name" value="T2SSF"/>
    <property type="match status" value="1"/>
</dbReference>